<feature type="compositionally biased region" description="Low complexity" evidence="1">
    <location>
        <begin position="252"/>
        <end position="264"/>
    </location>
</feature>
<name>A0ABM6PP83_9MICO</name>
<organism evidence="2 3">
    <name type="scientific">Dermabacter jinjuensis</name>
    <dbReference type="NCBI Taxonomy" id="1667168"/>
    <lineage>
        <taxon>Bacteria</taxon>
        <taxon>Bacillati</taxon>
        <taxon>Actinomycetota</taxon>
        <taxon>Actinomycetes</taxon>
        <taxon>Micrococcales</taxon>
        <taxon>Dermabacteraceae</taxon>
        <taxon>Dermabacter</taxon>
    </lineage>
</organism>
<gene>
    <name evidence="2" type="ORF">COP05_10380</name>
</gene>
<reference evidence="2 3" key="1">
    <citation type="journal article" date="2016" name="Int. J. Syst. Evol. Microbiol.">
        <title>Dermabacter jinjuensis sp. nov., a novel species of the genus Dermabacter isolated from a clinical specimen.</title>
        <authorList>
            <person name="Park Y.K."/>
            <person name="Lee K.M."/>
            <person name="Lee W.K."/>
            <person name="Cho M.J."/>
            <person name="Lee H.S."/>
            <person name="Cho Y.G."/>
            <person name="Lee Y.C."/>
            <person name="Lee W.K."/>
            <person name="Seong W.K."/>
            <person name="Hwang K.J."/>
        </authorList>
    </citation>
    <scope>NUCLEOTIDE SEQUENCE [LARGE SCALE GENOMIC DNA]</scope>
    <source>
        <strain evidence="2 3">32T</strain>
    </source>
</reference>
<accession>A0ABM6PP83</accession>
<evidence type="ECO:0000313" key="3">
    <source>
        <dbReference type="Proteomes" id="UP000815698"/>
    </source>
</evidence>
<protein>
    <submittedName>
        <fullName evidence="2">Uncharacterized protein</fullName>
    </submittedName>
</protein>
<feature type="region of interest" description="Disordered" evidence="1">
    <location>
        <begin position="233"/>
        <end position="264"/>
    </location>
</feature>
<evidence type="ECO:0000313" key="2">
    <source>
        <dbReference type="EMBL" id="ATH97426.1"/>
    </source>
</evidence>
<keyword evidence="3" id="KW-1185">Reference proteome</keyword>
<sequence>MATFVDPVADAAEAYEGLRGLAHATRAFEDPVDMYRVLGEVSGSVRLLRQVLNQLSRAHADHRDIAFTDDRAPAEAVALAAADELHQAADGLDEVADRVMRAHEASGRIAWHTHTNPEPERSRRWVNVVFLQGSEADEVLELIDVEGVQAGIAHLAQWDFGDETTGAAFVNGEVYDELPGGQWDRSFEANGYVLIYNPQMGYVGLVREHPDTVPDPSYDEDVVAARDAFSGVTSESPRRAAEGTDWFAPPTGGAAASSSVGRSL</sequence>
<evidence type="ECO:0000256" key="1">
    <source>
        <dbReference type="SAM" id="MobiDB-lite"/>
    </source>
</evidence>
<dbReference type="RefSeq" id="WP_096883456.1">
    <property type="nucleotide sequence ID" value="NZ_CP023482.1"/>
</dbReference>
<dbReference type="Proteomes" id="UP000815698">
    <property type="component" value="Chromosome"/>
</dbReference>
<dbReference type="EMBL" id="CP023482">
    <property type="protein sequence ID" value="ATH97426.1"/>
    <property type="molecule type" value="Genomic_DNA"/>
</dbReference>
<proteinExistence type="predicted"/>